<dbReference type="GO" id="GO:0016740">
    <property type="term" value="F:transferase activity"/>
    <property type="evidence" value="ECO:0007669"/>
    <property type="project" value="UniProtKB-KW"/>
</dbReference>
<evidence type="ECO:0000313" key="1">
    <source>
        <dbReference type="EMBL" id="EKT62312.1"/>
    </source>
</evidence>
<dbReference type="Proteomes" id="UP000009336">
    <property type="component" value="Unassembled WGS sequence"/>
</dbReference>
<protein>
    <submittedName>
        <fullName evidence="1">N-acetyltransferase GCN5</fullName>
    </submittedName>
</protein>
<proteinExistence type="predicted"/>
<reference evidence="1 2" key="1">
    <citation type="journal article" date="2012" name="BMC Genomics">
        <title>Comparative genomics of bacteria in the genus Providencia isolated from wild Drosophila melanogaster.</title>
        <authorList>
            <person name="Galac M.R."/>
            <person name="Lazzaro B.P."/>
        </authorList>
    </citation>
    <scope>NUCLEOTIDE SEQUENCE [LARGE SCALE GENOMIC DNA]</scope>
    <source>
        <strain evidence="1 2">DSM 19968</strain>
    </source>
</reference>
<dbReference type="EMBL" id="AKKL01000021">
    <property type="protein sequence ID" value="EKT62312.1"/>
    <property type="molecule type" value="Genomic_DNA"/>
</dbReference>
<keyword evidence="1" id="KW-0808">Transferase</keyword>
<gene>
    <name evidence="1" type="ORF">OOA_08687</name>
</gene>
<accession>K8WY52</accession>
<dbReference type="AlphaFoldDB" id="K8WY52"/>
<name>K8WY52_9GAMM</name>
<dbReference type="STRING" id="1141662.OOA_08687"/>
<evidence type="ECO:0000313" key="2">
    <source>
        <dbReference type="Proteomes" id="UP000009336"/>
    </source>
</evidence>
<comment type="caution">
    <text evidence="1">The sequence shown here is derived from an EMBL/GenBank/DDBJ whole genome shotgun (WGS) entry which is preliminary data.</text>
</comment>
<sequence>MKKLDMIKDPENFNHPALPEGHWLQEHVLYRLQNPN</sequence>
<dbReference type="HOGENOM" id="CLU_3357731_0_0_6"/>
<keyword evidence="2" id="KW-1185">Reference proteome</keyword>
<organism evidence="1 2">
    <name type="scientific">Providencia burhodogranariea DSM 19968</name>
    <dbReference type="NCBI Taxonomy" id="1141662"/>
    <lineage>
        <taxon>Bacteria</taxon>
        <taxon>Pseudomonadati</taxon>
        <taxon>Pseudomonadota</taxon>
        <taxon>Gammaproteobacteria</taxon>
        <taxon>Enterobacterales</taxon>
        <taxon>Morganellaceae</taxon>
        <taxon>Providencia</taxon>
    </lineage>
</organism>